<dbReference type="KEGG" id="ure:UREG_06064"/>
<dbReference type="Proteomes" id="UP000002058">
    <property type="component" value="Unassembled WGS sequence"/>
</dbReference>
<dbReference type="OMA" id="KLGWEQY"/>
<dbReference type="AlphaFoldDB" id="C4JUC5"/>
<dbReference type="Gene3D" id="3.40.50.1820">
    <property type="entry name" value="alpha/beta hydrolase"/>
    <property type="match status" value="1"/>
</dbReference>
<protein>
    <recommendedName>
        <fullName evidence="1">Thioesterase domain-containing protein</fullName>
    </recommendedName>
</protein>
<dbReference type="eggNOG" id="ENOG502S3GI">
    <property type="taxonomic scope" value="Eukaryota"/>
</dbReference>
<dbReference type="InParanoid" id="C4JUC5"/>
<dbReference type="InterPro" id="IPR029058">
    <property type="entry name" value="AB_hydrolase_fold"/>
</dbReference>
<dbReference type="EMBL" id="CH476617">
    <property type="protein sequence ID" value="EEP81222.1"/>
    <property type="molecule type" value="Genomic_DNA"/>
</dbReference>
<name>C4JUC5_UNCRE</name>
<keyword evidence="3" id="KW-1185">Reference proteome</keyword>
<evidence type="ECO:0000259" key="1">
    <source>
        <dbReference type="Pfam" id="PF00975"/>
    </source>
</evidence>
<reference evidence="3" key="1">
    <citation type="journal article" date="2009" name="Genome Res.">
        <title>Comparative genomic analyses of the human fungal pathogens Coccidioides and their relatives.</title>
        <authorList>
            <person name="Sharpton T.J."/>
            <person name="Stajich J.E."/>
            <person name="Rounsley S.D."/>
            <person name="Gardner M.J."/>
            <person name="Wortman J.R."/>
            <person name="Jordar V.S."/>
            <person name="Maiti R."/>
            <person name="Kodira C.D."/>
            <person name="Neafsey D.E."/>
            <person name="Zeng Q."/>
            <person name="Hung C.-Y."/>
            <person name="McMahan C."/>
            <person name="Muszewska A."/>
            <person name="Grynberg M."/>
            <person name="Mandel M.A."/>
            <person name="Kellner E.M."/>
            <person name="Barker B.M."/>
            <person name="Galgiani J.N."/>
            <person name="Orbach M.J."/>
            <person name="Kirkland T.N."/>
            <person name="Cole G.T."/>
            <person name="Henn M.R."/>
            <person name="Birren B.W."/>
            <person name="Taylor J.W."/>
        </authorList>
    </citation>
    <scope>NUCLEOTIDE SEQUENCE [LARGE SCALE GENOMIC DNA]</scope>
    <source>
        <strain evidence="3">UAMH 1704</strain>
    </source>
</reference>
<sequence>MEESIMLVQSAPTGFESAPPLVLIHDGGGTTVSYFYLEPLDRAVYGIQNPRFYSGEPWKGGLSEMGRVYASLVRSVIASGPIILGGWSLGGILSLEVASVLARSSDIQVLGIVMVDSINPFRVAPQNPNIVPYQIEYGEHAKPETRELVSNCMNLAVAMASAWVPPVWKGCSDHGHVLRRQALEAELSARMPAEYGHLCSVTELDVPWREMPPTVPQTILLRCNEYVPVSTADNSHAVARVDVARNLSKLGWEDCGYDMVSAVLEIPGHHFDIFAKHHLDDLSLRVKLACRMLERVAL</sequence>
<evidence type="ECO:0000313" key="3">
    <source>
        <dbReference type="Proteomes" id="UP000002058"/>
    </source>
</evidence>
<dbReference type="HOGENOM" id="CLU_066049_0_0_1"/>
<feature type="domain" description="Thioesterase" evidence="1">
    <location>
        <begin position="20"/>
        <end position="128"/>
    </location>
</feature>
<dbReference type="RefSeq" id="XP_002585375.1">
    <property type="nucleotide sequence ID" value="XM_002585329.1"/>
</dbReference>
<dbReference type="SUPFAM" id="SSF53474">
    <property type="entry name" value="alpha/beta-Hydrolases"/>
    <property type="match status" value="1"/>
</dbReference>
<dbReference type="STRING" id="336963.C4JUC5"/>
<organism evidence="2 3">
    <name type="scientific">Uncinocarpus reesii (strain UAMH 1704)</name>
    <dbReference type="NCBI Taxonomy" id="336963"/>
    <lineage>
        <taxon>Eukaryota</taxon>
        <taxon>Fungi</taxon>
        <taxon>Dikarya</taxon>
        <taxon>Ascomycota</taxon>
        <taxon>Pezizomycotina</taxon>
        <taxon>Eurotiomycetes</taxon>
        <taxon>Eurotiomycetidae</taxon>
        <taxon>Onygenales</taxon>
        <taxon>Onygenaceae</taxon>
        <taxon>Uncinocarpus</taxon>
    </lineage>
</organism>
<accession>C4JUC5</accession>
<evidence type="ECO:0000313" key="2">
    <source>
        <dbReference type="EMBL" id="EEP81222.1"/>
    </source>
</evidence>
<dbReference type="InterPro" id="IPR001031">
    <property type="entry name" value="Thioesterase"/>
</dbReference>
<gene>
    <name evidence="2" type="ORF">UREG_06064</name>
</gene>
<dbReference type="GeneID" id="8438970"/>
<proteinExistence type="predicted"/>
<dbReference type="Pfam" id="PF00975">
    <property type="entry name" value="Thioesterase"/>
    <property type="match status" value="1"/>
</dbReference>
<dbReference type="VEuPathDB" id="FungiDB:UREG_06064"/>
<dbReference type="OrthoDB" id="10253869at2759"/>